<keyword evidence="3" id="KW-1185">Reference proteome</keyword>
<feature type="compositionally biased region" description="Pro residues" evidence="1">
    <location>
        <begin position="53"/>
        <end position="62"/>
    </location>
</feature>
<evidence type="ECO:0000313" key="3">
    <source>
        <dbReference type="Proteomes" id="UP001148838"/>
    </source>
</evidence>
<dbReference type="Proteomes" id="UP001148838">
    <property type="component" value="Unassembled WGS sequence"/>
</dbReference>
<protein>
    <submittedName>
        <fullName evidence="2">Uncharacterized protein</fullName>
    </submittedName>
</protein>
<sequence>MAGLCESGNEPSGSLKAICETGIWLVLFVSACHLPRPRDPARVLSAATSGPRPGWPNPPSPGPRTEQLGDCVGVGHGLKYITGVGRPTRSQSADMPIHF</sequence>
<comment type="caution">
    <text evidence="2">The sequence shown here is derived from an EMBL/GenBank/DDBJ whole genome shotgun (WGS) entry which is preliminary data.</text>
</comment>
<reference evidence="2 3" key="1">
    <citation type="journal article" date="2022" name="Allergy">
        <title>Genome assembly and annotation of Periplaneta americana reveal a comprehensive cockroach allergen profile.</title>
        <authorList>
            <person name="Wang L."/>
            <person name="Xiong Q."/>
            <person name="Saelim N."/>
            <person name="Wang L."/>
            <person name="Nong W."/>
            <person name="Wan A.T."/>
            <person name="Shi M."/>
            <person name="Liu X."/>
            <person name="Cao Q."/>
            <person name="Hui J.H.L."/>
            <person name="Sookrung N."/>
            <person name="Leung T.F."/>
            <person name="Tungtrongchitr A."/>
            <person name="Tsui S.K.W."/>
        </authorList>
    </citation>
    <scope>NUCLEOTIDE SEQUENCE [LARGE SCALE GENOMIC DNA]</scope>
    <source>
        <strain evidence="2">PWHHKU_190912</strain>
    </source>
</reference>
<gene>
    <name evidence="2" type="ORF">ANN_15337</name>
</gene>
<name>A0ABQ8SHY9_PERAM</name>
<accession>A0ABQ8SHY9</accession>
<proteinExistence type="predicted"/>
<evidence type="ECO:0000256" key="1">
    <source>
        <dbReference type="SAM" id="MobiDB-lite"/>
    </source>
</evidence>
<dbReference type="EMBL" id="JAJSOF020000027">
    <property type="protein sequence ID" value="KAJ4433080.1"/>
    <property type="molecule type" value="Genomic_DNA"/>
</dbReference>
<feature type="region of interest" description="Disordered" evidence="1">
    <location>
        <begin position="41"/>
        <end position="69"/>
    </location>
</feature>
<organism evidence="2 3">
    <name type="scientific">Periplaneta americana</name>
    <name type="common">American cockroach</name>
    <name type="synonym">Blatta americana</name>
    <dbReference type="NCBI Taxonomy" id="6978"/>
    <lineage>
        <taxon>Eukaryota</taxon>
        <taxon>Metazoa</taxon>
        <taxon>Ecdysozoa</taxon>
        <taxon>Arthropoda</taxon>
        <taxon>Hexapoda</taxon>
        <taxon>Insecta</taxon>
        <taxon>Pterygota</taxon>
        <taxon>Neoptera</taxon>
        <taxon>Polyneoptera</taxon>
        <taxon>Dictyoptera</taxon>
        <taxon>Blattodea</taxon>
        <taxon>Blattoidea</taxon>
        <taxon>Blattidae</taxon>
        <taxon>Blattinae</taxon>
        <taxon>Periplaneta</taxon>
    </lineage>
</organism>
<evidence type="ECO:0000313" key="2">
    <source>
        <dbReference type="EMBL" id="KAJ4433080.1"/>
    </source>
</evidence>